<dbReference type="AlphaFoldDB" id="A0A3M7P416"/>
<comment type="caution">
    <text evidence="1">The sequence shown here is derived from an EMBL/GenBank/DDBJ whole genome shotgun (WGS) entry which is preliminary data.</text>
</comment>
<dbReference type="EMBL" id="REGN01013771">
    <property type="protein sequence ID" value="RMZ93487.1"/>
    <property type="molecule type" value="Genomic_DNA"/>
</dbReference>
<evidence type="ECO:0000313" key="1">
    <source>
        <dbReference type="EMBL" id="RMZ93487.1"/>
    </source>
</evidence>
<name>A0A3M7P416_BRAPC</name>
<organism evidence="1 2">
    <name type="scientific">Brachionus plicatilis</name>
    <name type="common">Marine rotifer</name>
    <name type="synonym">Brachionus muelleri</name>
    <dbReference type="NCBI Taxonomy" id="10195"/>
    <lineage>
        <taxon>Eukaryota</taxon>
        <taxon>Metazoa</taxon>
        <taxon>Spiralia</taxon>
        <taxon>Gnathifera</taxon>
        <taxon>Rotifera</taxon>
        <taxon>Eurotatoria</taxon>
        <taxon>Monogononta</taxon>
        <taxon>Pseudotrocha</taxon>
        <taxon>Ploima</taxon>
        <taxon>Brachionidae</taxon>
        <taxon>Brachionus</taxon>
    </lineage>
</organism>
<evidence type="ECO:0000313" key="2">
    <source>
        <dbReference type="Proteomes" id="UP000276133"/>
    </source>
</evidence>
<dbReference type="Proteomes" id="UP000276133">
    <property type="component" value="Unassembled WGS sequence"/>
</dbReference>
<accession>A0A3M7P416</accession>
<proteinExistence type="predicted"/>
<protein>
    <submittedName>
        <fullName evidence="1">Uncharacterized protein</fullName>
    </submittedName>
</protein>
<keyword evidence="2" id="KW-1185">Reference proteome</keyword>
<reference evidence="1 2" key="1">
    <citation type="journal article" date="2018" name="Sci. Rep.">
        <title>Genomic signatures of local adaptation to the degree of environmental predictability in rotifers.</title>
        <authorList>
            <person name="Franch-Gras L."/>
            <person name="Hahn C."/>
            <person name="Garcia-Roger E.M."/>
            <person name="Carmona M.J."/>
            <person name="Serra M."/>
            <person name="Gomez A."/>
        </authorList>
    </citation>
    <scope>NUCLEOTIDE SEQUENCE [LARGE SCALE GENOMIC DNA]</scope>
    <source>
        <strain evidence="1">HYR1</strain>
    </source>
</reference>
<gene>
    <name evidence="1" type="ORF">BpHYR1_053381</name>
</gene>
<sequence length="73" mass="8553">MFKLCSFSELSSSMEDSTWLKLSLDWRWVENFFNKLSNILDGSGIWFKLAKNLEETRYGTLIEVSLTSHQTKN</sequence>